<dbReference type="InterPro" id="IPR029063">
    <property type="entry name" value="SAM-dependent_MTases_sf"/>
</dbReference>
<organism evidence="1 2">
    <name type="scientific">Telmatospirillum siberiense</name>
    <dbReference type="NCBI Taxonomy" id="382514"/>
    <lineage>
        <taxon>Bacteria</taxon>
        <taxon>Pseudomonadati</taxon>
        <taxon>Pseudomonadota</taxon>
        <taxon>Alphaproteobacteria</taxon>
        <taxon>Rhodospirillales</taxon>
        <taxon>Rhodospirillaceae</taxon>
        <taxon>Telmatospirillum</taxon>
    </lineage>
</organism>
<dbReference type="SUPFAM" id="SSF53335">
    <property type="entry name" value="S-adenosyl-L-methionine-dependent methyltransferases"/>
    <property type="match status" value="1"/>
</dbReference>
<dbReference type="Pfam" id="PF13489">
    <property type="entry name" value="Methyltransf_23"/>
    <property type="match status" value="1"/>
</dbReference>
<evidence type="ECO:0000313" key="1">
    <source>
        <dbReference type="EMBL" id="PKU22201.1"/>
    </source>
</evidence>
<protein>
    <recommendedName>
        <fullName evidence="3">SAM-dependent methyltransferase</fullName>
    </recommendedName>
</protein>
<comment type="caution">
    <text evidence="1">The sequence shown here is derived from an EMBL/GenBank/DDBJ whole genome shotgun (WGS) entry which is preliminary data.</text>
</comment>
<evidence type="ECO:0000313" key="2">
    <source>
        <dbReference type="Proteomes" id="UP000233293"/>
    </source>
</evidence>
<dbReference type="Proteomes" id="UP000233293">
    <property type="component" value="Unassembled WGS sequence"/>
</dbReference>
<dbReference type="Gene3D" id="3.40.50.150">
    <property type="entry name" value="Vaccinia Virus protein VP39"/>
    <property type="match status" value="1"/>
</dbReference>
<evidence type="ECO:0008006" key="3">
    <source>
        <dbReference type="Google" id="ProtNLM"/>
    </source>
</evidence>
<gene>
    <name evidence="1" type="ORF">CWS72_22875</name>
</gene>
<name>A0A2N3PP69_9PROT</name>
<proteinExistence type="predicted"/>
<accession>A0A2N3PP69</accession>
<keyword evidence="2" id="KW-1185">Reference proteome</keyword>
<dbReference type="EMBL" id="PIUM01000036">
    <property type="protein sequence ID" value="PKU22201.1"/>
    <property type="molecule type" value="Genomic_DNA"/>
</dbReference>
<dbReference type="AlphaFoldDB" id="A0A2N3PP69"/>
<sequence length="266" mass="30993">MKVLSKKNCQMLSSYYNNNFFDLRIHTPFRVFRRIPWRDIMNVEHRLECNICGWRGPYAALTSDRRERWCPHCKAGNRHRLIAWYLTEKHPDALAKGNRFLHVAPERSLGRCLKAVPGLIYESCDIERRDVTHRIDLQSEIISEAAFDVILINHVLEHIPNDRAALRNIFTMLRPNGLCVITVPIRPNGQPTDEDPSITTEAERERRFGQHDHVRFYGEDLIERIRAEGFFGEILRSADVEPAVVERYSMAGEMLFLARRPESGAR</sequence>
<reference evidence="2" key="1">
    <citation type="submission" date="2017-12" db="EMBL/GenBank/DDBJ databases">
        <title>Draft genome sequence of Telmatospirillum siberiense 26-4b1T, an acidotolerant peatland alphaproteobacterium potentially involved in sulfur cycling.</title>
        <authorList>
            <person name="Hausmann B."/>
            <person name="Pjevac P."/>
            <person name="Schreck K."/>
            <person name="Herbold C.W."/>
            <person name="Daims H."/>
            <person name="Wagner M."/>
            <person name="Pester M."/>
            <person name="Loy A."/>
        </authorList>
    </citation>
    <scope>NUCLEOTIDE SEQUENCE [LARGE SCALE GENOMIC DNA]</scope>
    <source>
        <strain evidence="2">26-4b1</strain>
    </source>
</reference>